<dbReference type="GO" id="GO:0005524">
    <property type="term" value="F:ATP binding"/>
    <property type="evidence" value="ECO:0007669"/>
    <property type="project" value="UniProtKB-KW"/>
</dbReference>
<reference evidence="6" key="1">
    <citation type="journal article" date="2010" name="Int. J. Syst. Evol. Microbiol.">
        <title>Porticoccus litoralis gen. nov., sp. nov., a gammaproteobacterium isolated from the Yellow Sea.</title>
        <authorList>
            <person name="Oh H.M."/>
            <person name="Kim H."/>
            <person name="Kim K.M."/>
            <person name="Min G.S."/>
            <person name="Cho J.C."/>
        </authorList>
    </citation>
    <scope>NUCLEOTIDE SEQUENCE</scope>
    <source>
        <strain evidence="6">DSM 25064</strain>
    </source>
</reference>
<comment type="caution">
    <text evidence="6">The sequence shown here is derived from an EMBL/GenBank/DDBJ whole genome shotgun (WGS) entry which is preliminary data.</text>
</comment>
<proteinExistence type="inferred from homology"/>
<dbReference type="Gene3D" id="1.10.8.60">
    <property type="match status" value="1"/>
</dbReference>
<comment type="similarity">
    <text evidence="3">Belongs to the AAA ATPase family. Highly divergent.</text>
</comment>
<feature type="domain" description="AAA+ ATPase" evidence="5">
    <location>
        <begin position="267"/>
        <end position="400"/>
    </location>
</feature>
<dbReference type="AlphaFoldDB" id="A0AAW8B4K6"/>
<evidence type="ECO:0000256" key="1">
    <source>
        <dbReference type="ARBA" id="ARBA00022741"/>
    </source>
</evidence>
<dbReference type="SUPFAM" id="SSF52540">
    <property type="entry name" value="P-loop containing nucleoside triphosphate hydrolases"/>
    <property type="match status" value="2"/>
</dbReference>
<dbReference type="Gene3D" id="3.40.50.300">
    <property type="entry name" value="P-loop containing nucleotide triphosphate hydrolases"/>
    <property type="match status" value="1"/>
</dbReference>
<dbReference type="EMBL" id="JAUUUU010000003">
    <property type="protein sequence ID" value="MDP1520900.1"/>
    <property type="molecule type" value="Genomic_DNA"/>
</dbReference>
<dbReference type="GO" id="GO:0016887">
    <property type="term" value="F:ATP hydrolysis activity"/>
    <property type="evidence" value="ECO:0007669"/>
    <property type="project" value="InterPro"/>
</dbReference>
<evidence type="ECO:0000256" key="4">
    <source>
        <dbReference type="ARBA" id="ARBA00040480"/>
    </source>
</evidence>
<dbReference type="SMART" id="SM00382">
    <property type="entry name" value="AAA"/>
    <property type="match status" value="1"/>
</dbReference>
<name>A0AAW8B4K6_9GAMM</name>
<organism evidence="6 7">
    <name type="scientific">Porticoccus litoralis</name>
    <dbReference type="NCBI Taxonomy" id="434086"/>
    <lineage>
        <taxon>Bacteria</taxon>
        <taxon>Pseudomonadati</taxon>
        <taxon>Pseudomonadota</taxon>
        <taxon>Gammaproteobacteria</taxon>
        <taxon>Cellvibrionales</taxon>
        <taxon>Porticoccaceae</taxon>
        <taxon>Porticoccus</taxon>
    </lineage>
</organism>
<dbReference type="PANTHER" id="PTHR42960">
    <property type="entry name" value="YCF46 PROTEIN"/>
    <property type="match status" value="1"/>
</dbReference>
<dbReference type="Proteomes" id="UP001178354">
    <property type="component" value="Unassembled WGS sequence"/>
</dbReference>
<keyword evidence="2" id="KW-0067">ATP-binding</keyword>
<sequence>MQDAHDLGVIVDARVPLVVLETHEETRAIDLLLRVARQRDKPLFQWTLTDGLRRADFGLQLADNSQHAEPEAVLSFLKERAEPGFYVLCDFHPWLSDEPKNVRLLKDIALRNSGGQITVILVSHRLQLPPELSRLGASFSMSLPGDDQIHTLIRDEAKLWAQGNGGRKVKTDNGTLQKLVANLKGLTQSEVRHLVRGAIIDDGAITESDLPEVNRAKFQLMDLEGVLSYEYDTEKFASVGGMDNLKAWLEARRQVFAGENNMPGIESPRGILLLGVQGGGKSLAAKAVAGLWQVPLLRLDMGALYNKFHGETERNLRESLALAEKMSPCVLWVDEIEKGVTGDSSDSGTSQRVLGTLLTWLAEKREPVFVVATGNDISRLPPELVRKGRFDELFFVDLPDKSTREDIFAIHLARRELDVAQFQLTALAAASEGFTGAEIEQAVVSGLYSGLAQNEVLNQSLLLAELAKTSPLSMVMAEKLALLRQWAEERNLVRA</sequence>
<evidence type="ECO:0000313" key="7">
    <source>
        <dbReference type="Proteomes" id="UP001178354"/>
    </source>
</evidence>
<dbReference type="RefSeq" id="WP_305170490.1">
    <property type="nucleotide sequence ID" value="NZ_JAUUUU010000003.1"/>
</dbReference>
<evidence type="ECO:0000259" key="5">
    <source>
        <dbReference type="SMART" id="SM00382"/>
    </source>
</evidence>
<evidence type="ECO:0000256" key="3">
    <source>
        <dbReference type="ARBA" id="ARBA00038088"/>
    </source>
</evidence>
<dbReference type="InterPro" id="IPR052381">
    <property type="entry name" value="AAA_domain_protein"/>
</dbReference>
<evidence type="ECO:0000313" key="6">
    <source>
        <dbReference type="EMBL" id="MDP1520900.1"/>
    </source>
</evidence>
<evidence type="ECO:0000256" key="2">
    <source>
        <dbReference type="ARBA" id="ARBA00022840"/>
    </source>
</evidence>
<keyword evidence="7" id="KW-1185">Reference proteome</keyword>
<dbReference type="InterPro" id="IPR003959">
    <property type="entry name" value="ATPase_AAA_core"/>
</dbReference>
<dbReference type="Pfam" id="PF00004">
    <property type="entry name" value="AAA"/>
    <property type="match status" value="1"/>
</dbReference>
<reference evidence="6" key="2">
    <citation type="submission" date="2023-08" db="EMBL/GenBank/DDBJ databases">
        <authorList>
            <person name="Luo J."/>
        </authorList>
    </citation>
    <scope>NUCLEOTIDE SEQUENCE</scope>
    <source>
        <strain evidence="6">DSM 25064</strain>
    </source>
</reference>
<accession>A0AAW8B4K6</accession>
<gene>
    <name evidence="6" type="ORF">Q8A57_07970</name>
</gene>
<keyword evidence="1" id="KW-0547">Nucleotide-binding</keyword>
<dbReference type="InterPro" id="IPR003593">
    <property type="entry name" value="AAA+_ATPase"/>
</dbReference>
<dbReference type="InterPro" id="IPR027417">
    <property type="entry name" value="P-loop_NTPase"/>
</dbReference>
<protein>
    <recommendedName>
        <fullName evidence="4">Uncharacterized AAA domain-containing protein ycf46</fullName>
    </recommendedName>
</protein>
<dbReference type="PANTHER" id="PTHR42960:SF1">
    <property type="entry name" value="YCF46 PROTEIN"/>
    <property type="match status" value="1"/>
</dbReference>